<dbReference type="Proteomes" id="UP000011087">
    <property type="component" value="Unassembled WGS sequence"/>
</dbReference>
<evidence type="ECO:0000313" key="2">
    <source>
        <dbReference type="EnsemblProtists" id="EKX40545"/>
    </source>
</evidence>
<evidence type="ECO:0000313" key="1">
    <source>
        <dbReference type="EMBL" id="EKX40545.1"/>
    </source>
</evidence>
<keyword evidence="3" id="KW-1185">Reference proteome</keyword>
<reference evidence="3" key="2">
    <citation type="submission" date="2012-11" db="EMBL/GenBank/DDBJ databases">
        <authorList>
            <person name="Kuo A."/>
            <person name="Curtis B.A."/>
            <person name="Tanifuji G."/>
            <person name="Burki F."/>
            <person name="Gruber A."/>
            <person name="Irimia M."/>
            <person name="Maruyama S."/>
            <person name="Arias M.C."/>
            <person name="Ball S.G."/>
            <person name="Gile G.H."/>
            <person name="Hirakawa Y."/>
            <person name="Hopkins J.F."/>
            <person name="Rensing S.A."/>
            <person name="Schmutz J."/>
            <person name="Symeonidi A."/>
            <person name="Elias M."/>
            <person name="Eveleigh R.J."/>
            <person name="Herman E.K."/>
            <person name="Klute M.J."/>
            <person name="Nakayama T."/>
            <person name="Obornik M."/>
            <person name="Reyes-Prieto A."/>
            <person name="Armbrust E.V."/>
            <person name="Aves S.J."/>
            <person name="Beiko R.G."/>
            <person name="Coutinho P."/>
            <person name="Dacks J.B."/>
            <person name="Durnford D.G."/>
            <person name="Fast N.M."/>
            <person name="Green B.R."/>
            <person name="Grisdale C."/>
            <person name="Hempe F."/>
            <person name="Henrissat B."/>
            <person name="Hoppner M.P."/>
            <person name="Ishida K.-I."/>
            <person name="Kim E."/>
            <person name="Koreny L."/>
            <person name="Kroth P.G."/>
            <person name="Liu Y."/>
            <person name="Malik S.-B."/>
            <person name="Maier U.G."/>
            <person name="McRose D."/>
            <person name="Mock T."/>
            <person name="Neilson J.A."/>
            <person name="Onodera N.T."/>
            <person name="Poole A.M."/>
            <person name="Pritham E.J."/>
            <person name="Richards T.A."/>
            <person name="Rocap G."/>
            <person name="Roy S.W."/>
            <person name="Sarai C."/>
            <person name="Schaack S."/>
            <person name="Shirato S."/>
            <person name="Slamovits C.H."/>
            <person name="Spencer D.F."/>
            <person name="Suzuki S."/>
            <person name="Worden A.Z."/>
            <person name="Zauner S."/>
            <person name="Barry K."/>
            <person name="Bell C."/>
            <person name="Bharti A.K."/>
            <person name="Crow J.A."/>
            <person name="Grimwood J."/>
            <person name="Kramer R."/>
            <person name="Lindquist E."/>
            <person name="Lucas S."/>
            <person name="Salamov A."/>
            <person name="McFadden G.I."/>
            <person name="Lane C.E."/>
            <person name="Keeling P.J."/>
            <person name="Gray M.W."/>
            <person name="Grigoriev I.V."/>
            <person name="Archibald J.M."/>
        </authorList>
    </citation>
    <scope>NUCLEOTIDE SEQUENCE</scope>
    <source>
        <strain evidence="3">CCMP2712</strain>
    </source>
</reference>
<dbReference type="EnsemblProtists" id="EKX40545">
    <property type="protein sequence ID" value="EKX40545"/>
    <property type="gene ID" value="GUITHDRAFT_113331"/>
</dbReference>
<accession>L1IXG5</accession>
<dbReference type="EMBL" id="JH993030">
    <property type="protein sequence ID" value="EKX40545.1"/>
    <property type="molecule type" value="Genomic_DNA"/>
</dbReference>
<reference evidence="2" key="3">
    <citation type="submission" date="2016-03" db="UniProtKB">
        <authorList>
            <consortium name="EnsemblProtists"/>
        </authorList>
    </citation>
    <scope>IDENTIFICATION</scope>
</reference>
<dbReference type="RefSeq" id="XP_005827525.1">
    <property type="nucleotide sequence ID" value="XM_005827468.1"/>
</dbReference>
<gene>
    <name evidence="1" type="ORF">GUITHDRAFT_113331</name>
</gene>
<dbReference type="HOGENOM" id="CLU_1790610_0_0_1"/>
<name>L1IXG5_GUITC</name>
<dbReference type="KEGG" id="gtt:GUITHDRAFT_113331"/>
<dbReference type="PaxDb" id="55529-EKX40545"/>
<organism evidence="1">
    <name type="scientific">Guillardia theta (strain CCMP2712)</name>
    <name type="common">Cryptophyte</name>
    <dbReference type="NCBI Taxonomy" id="905079"/>
    <lineage>
        <taxon>Eukaryota</taxon>
        <taxon>Cryptophyceae</taxon>
        <taxon>Pyrenomonadales</taxon>
        <taxon>Geminigeraceae</taxon>
        <taxon>Guillardia</taxon>
    </lineage>
</organism>
<proteinExistence type="predicted"/>
<protein>
    <submittedName>
        <fullName evidence="1 2">Uncharacterized protein</fullName>
    </submittedName>
</protein>
<sequence>MHDPMSMNLEDAVSCSPAPRQVFDAFFGSADLAACPVSNSSNLMLDFNIGFEEASHSEWVDDFQGIGFMRALSMSQDPHVSASTDDSDDESLAGACDTEAFYKTLKGAKGSENATAQVGRATGSQSMGDELRNSSYFLLNERFIQ</sequence>
<dbReference type="GeneID" id="17297233"/>
<evidence type="ECO:0000313" key="3">
    <source>
        <dbReference type="Proteomes" id="UP000011087"/>
    </source>
</evidence>
<reference evidence="1 3" key="1">
    <citation type="journal article" date="2012" name="Nature">
        <title>Algal genomes reveal evolutionary mosaicism and the fate of nucleomorphs.</title>
        <authorList>
            <consortium name="DOE Joint Genome Institute"/>
            <person name="Curtis B.A."/>
            <person name="Tanifuji G."/>
            <person name="Burki F."/>
            <person name="Gruber A."/>
            <person name="Irimia M."/>
            <person name="Maruyama S."/>
            <person name="Arias M.C."/>
            <person name="Ball S.G."/>
            <person name="Gile G.H."/>
            <person name="Hirakawa Y."/>
            <person name="Hopkins J.F."/>
            <person name="Kuo A."/>
            <person name="Rensing S.A."/>
            <person name="Schmutz J."/>
            <person name="Symeonidi A."/>
            <person name="Elias M."/>
            <person name="Eveleigh R.J."/>
            <person name="Herman E.K."/>
            <person name="Klute M.J."/>
            <person name="Nakayama T."/>
            <person name="Obornik M."/>
            <person name="Reyes-Prieto A."/>
            <person name="Armbrust E.V."/>
            <person name="Aves S.J."/>
            <person name="Beiko R.G."/>
            <person name="Coutinho P."/>
            <person name="Dacks J.B."/>
            <person name="Durnford D.G."/>
            <person name="Fast N.M."/>
            <person name="Green B.R."/>
            <person name="Grisdale C.J."/>
            <person name="Hempel F."/>
            <person name="Henrissat B."/>
            <person name="Hoppner M.P."/>
            <person name="Ishida K."/>
            <person name="Kim E."/>
            <person name="Koreny L."/>
            <person name="Kroth P.G."/>
            <person name="Liu Y."/>
            <person name="Malik S.B."/>
            <person name="Maier U.G."/>
            <person name="McRose D."/>
            <person name="Mock T."/>
            <person name="Neilson J.A."/>
            <person name="Onodera N.T."/>
            <person name="Poole A.M."/>
            <person name="Pritham E.J."/>
            <person name="Richards T.A."/>
            <person name="Rocap G."/>
            <person name="Roy S.W."/>
            <person name="Sarai C."/>
            <person name="Schaack S."/>
            <person name="Shirato S."/>
            <person name="Slamovits C.H."/>
            <person name="Spencer D.F."/>
            <person name="Suzuki S."/>
            <person name="Worden A.Z."/>
            <person name="Zauner S."/>
            <person name="Barry K."/>
            <person name="Bell C."/>
            <person name="Bharti A.K."/>
            <person name="Crow J.A."/>
            <person name="Grimwood J."/>
            <person name="Kramer R."/>
            <person name="Lindquist E."/>
            <person name="Lucas S."/>
            <person name="Salamov A."/>
            <person name="McFadden G.I."/>
            <person name="Lane C.E."/>
            <person name="Keeling P.J."/>
            <person name="Gray M.W."/>
            <person name="Grigoriev I.V."/>
            <person name="Archibald J.M."/>
        </authorList>
    </citation>
    <scope>NUCLEOTIDE SEQUENCE</scope>
    <source>
        <strain evidence="1 3">CCMP2712</strain>
    </source>
</reference>
<dbReference type="AlphaFoldDB" id="L1IXG5"/>